<name>A0A077ECJ5_9FLAO</name>
<dbReference type="HOGENOM" id="CLU_3152300_0_0_10"/>
<sequence>MFLNGVAPFFAKMRFRSKEGIAFLPHDFSLTKFQVIFNSFSLFFTKLG</sequence>
<reference evidence="1" key="1">
    <citation type="journal article" date="2013" name="Lancet">
        <title>First case of E anophelis outbreak in an intensive-care unit.</title>
        <authorList>
            <person name="Teo J."/>
            <person name="Tan S.Y."/>
            <person name="Tay M."/>
            <person name="Ding Y."/>
            <person name="Kjelleberg S."/>
            <person name="Givskov M."/>
            <person name="Lin R.T."/>
            <person name="Yang L."/>
        </authorList>
    </citation>
    <scope>NUCLEOTIDE SEQUENCE [LARGE SCALE GENOMIC DNA]</scope>
    <source>
        <strain evidence="1">NUHP1</strain>
    </source>
</reference>
<evidence type="ECO:0000313" key="1">
    <source>
        <dbReference type="EMBL" id="AIL45271.1"/>
    </source>
</evidence>
<evidence type="ECO:0000313" key="2">
    <source>
        <dbReference type="Proteomes" id="UP000028933"/>
    </source>
</evidence>
<reference evidence="1" key="2">
    <citation type="journal article" date="2015" name="Genome Biol. Evol.">
        <title>Complete Genome Sequence and Transcriptomic Analysis of the Novel Pathogen Elizabethkingia anophelis in Response to Oxidative Stress.</title>
        <authorList>
            <person name="Li Y."/>
            <person name="Liu Y."/>
            <person name="Chew S.C."/>
            <person name="Tay M."/>
            <person name="Salido M.M."/>
            <person name="Teo J."/>
            <person name="Lauro F.M."/>
            <person name="Givskov M."/>
            <person name="Yang L."/>
        </authorList>
    </citation>
    <scope>NUCLEOTIDE SEQUENCE</scope>
    <source>
        <strain evidence="1">NUHP1</strain>
    </source>
</reference>
<dbReference type="KEGG" id="eao:BD94_1496"/>
<proteinExistence type="predicted"/>
<dbReference type="Proteomes" id="UP000028933">
    <property type="component" value="Chromosome"/>
</dbReference>
<organism evidence="1 2">
    <name type="scientific">Elizabethkingia anophelis NUHP1</name>
    <dbReference type="NCBI Taxonomy" id="1338011"/>
    <lineage>
        <taxon>Bacteria</taxon>
        <taxon>Pseudomonadati</taxon>
        <taxon>Bacteroidota</taxon>
        <taxon>Flavobacteriia</taxon>
        <taxon>Flavobacteriales</taxon>
        <taxon>Weeksellaceae</taxon>
        <taxon>Elizabethkingia</taxon>
    </lineage>
</organism>
<accession>A0A077ECJ5</accession>
<gene>
    <name evidence="1" type="ORF">BD94_1496</name>
</gene>
<dbReference type="AlphaFoldDB" id="A0A077ECJ5"/>
<protein>
    <submittedName>
        <fullName evidence="1">Uncharacterized protein</fullName>
    </submittedName>
</protein>
<dbReference type="EMBL" id="CP007547">
    <property type="protein sequence ID" value="AIL45271.1"/>
    <property type="molecule type" value="Genomic_DNA"/>
</dbReference>